<keyword evidence="5 13" id="KW-0679">Respiratory chain</keyword>
<evidence type="ECO:0000256" key="3">
    <source>
        <dbReference type="ARBA" id="ARBA00016324"/>
    </source>
</evidence>
<dbReference type="Gene3D" id="1.20.5.210">
    <property type="entry name" value="Cytochrome b-c1 complex subunit 8"/>
    <property type="match status" value="1"/>
</dbReference>
<keyword evidence="10 13" id="KW-0496">Mitochondrion</keyword>
<evidence type="ECO:0000256" key="4">
    <source>
        <dbReference type="ARBA" id="ARBA00022448"/>
    </source>
</evidence>
<evidence type="ECO:0000256" key="13">
    <source>
        <dbReference type="RuleBase" id="RU368118"/>
    </source>
</evidence>
<comment type="function">
    <text evidence="13">Component of the ubiquinol-cytochrome c oxidoreductase, a multisubunit transmembrane complex that is part of the mitochondrial electron transport chain which drives oxidative phosphorylation. The complex plays an important role in the uptake of multiple carbon sources present in different host niches.</text>
</comment>
<evidence type="ECO:0000256" key="6">
    <source>
        <dbReference type="ARBA" id="ARBA00022692"/>
    </source>
</evidence>
<evidence type="ECO:0000256" key="9">
    <source>
        <dbReference type="ARBA" id="ARBA00022989"/>
    </source>
</evidence>
<evidence type="ECO:0000256" key="1">
    <source>
        <dbReference type="ARBA" id="ARBA00004434"/>
    </source>
</evidence>
<gene>
    <name evidence="14" type="ORF">V1478_004664</name>
</gene>
<evidence type="ECO:0000256" key="5">
    <source>
        <dbReference type="ARBA" id="ARBA00022660"/>
    </source>
</evidence>
<protein>
    <recommendedName>
        <fullName evidence="3 13">Cytochrome b-c1 complex subunit 8</fullName>
    </recommendedName>
    <alternativeName>
        <fullName evidence="13">Complex III subunit 8</fullName>
    </alternativeName>
</protein>
<keyword evidence="6 13" id="KW-0812">Transmembrane</keyword>
<keyword evidence="4 13" id="KW-0813">Transport</keyword>
<evidence type="ECO:0000313" key="14">
    <source>
        <dbReference type="EMBL" id="KAL2731976.1"/>
    </source>
</evidence>
<dbReference type="EMBL" id="JAUDFV010000102">
    <property type="protein sequence ID" value="KAL2731976.1"/>
    <property type="molecule type" value="Genomic_DNA"/>
</dbReference>
<name>A0ABD2BGU0_VESSQ</name>
<dbReference type="InterPro" id="IPR004205">
    <property type="entry name" value="Cyt_bc1_su8"/>
</dbReference>
<feature type="transmembrane region" description="Helical" evidence="13">
    <location>
        <begin position="110"/>
        <end position="128"/>
    </location>
</feature>
<dbReference type="SUPFAM" id="SSF81508">
    <property type="entry name" value="Ubiquinone-binding protein QP-C of cytochrome bc1 complex (Ubiquinol-cytochrome c reductase)"/>
    <property type="match status" value="1"/>
</dbReference>
<keyword evidence="15" id="KW-1185">Reference proteome</keyword>
<evidence type="ECO:0000256" key="10">
    <source>
        <dbReference type="ARBA" id="ARBA00023128"/>
    </source>
</evidence>
<keyword evidence="8 13" id="KW-0249">Electron transport</keyword>
<keyword evidence="11 13" id="KW-0472">Membrane</keyword>
<accession>A0ABD2BGU0</accession>
<evidence type="ECO:0000313" key="15">
    <source>
        <dbReference type="Proteomes" id="UP001607302"/>
    </source>
</evidence>
<comment type="caution">
    <text evidence="14">The sequence shown here is derived from an EMBL/GenBank/DDBJ whole genome shotgun (WGS) entry which is preliminary data.</text>
</comment>
<comment type="subcellular location">
    <subcellularLocation>
        <location evidence="1 13">Mitochondrion inner membrane</location>
        <topology evidence="1 13">Single-pass membrane protein</topology>
    </subcellularLocation>
</comment>
<dbReference type="GO" id="GO:0006122">
    <property type="term" value="P:mitochondrial electron transport, ubiquinol to cytochrome c"/>
    <property type="evidence" value="ECO:0007669"/>
    <property type="project" value="UniProtKB-UniRule"/>
</dbReference>
<evidence type="ECO:0000256" key="11">
    <source>
        <dbReference type="ARBA" id="ARBA00023136"/>
    </source>
</evidence>
<dbReference type="FunFam" id="1.20.5.210:FF:000001">
    <property type="entry name" value="Cytochrome b-c1 complex subunit 8"/>
    <property type="match status" value="1"/>
</dbReference>
<evidence type="ECO:0000256" key="2">
    <source>
        <dbReference type="ARBA" id="ARBA00007668"/>
    </source>
</evidence>
<dbReference type="InterPro" id="IPR036642">
    <property type="entry name" value="Cyt_bc1_su8_sf"/>
</dbReference>
<evidence type="ECO:0000256" key="7">
    <source>
        <dbReference type="ARBA" id="ARBA00022792"/>
    </source>
</evidence>
<proteinExistence type="inferred from homology"/>
<dbReference type="AlphaFoldDB" id="A0ABD2BGU0"/>
<keyword evidence="7 13" id="KW-0999">Mitochondrion inner membrane</keyword>
<dbReference type="Pfam" id="PF02939">
    <property type="entry name" value="UcrQ"/>
    <property type="match status" value="1"/>
</dbReference>
<reference evidence="14 15" key="1">
    <citation type="journal article" date="2024" name="Ann. Entomol. Soc. Am.">
        <title>Genomic analyses of the southern and eastern yellowjacket wasps (Hymenoptera: Vespidae) reveal evolutionary signatures of social life.</title>
        <authorList>
            <person name="Catto M.A."/>
            <person name="Caine P.B."/>
            <person name="Orr S.E."/>
            <person name="Hunt B.G."/>
            <person name="Goodisman M.A.D."/>
        </authorList>
    </citation>
    <scope>NUCLEOTIDE SEQUENCE [LARGE SCALE GENOMIC DNA]</scope>
    <source>
        <strain evidence="14">233</strain>
        <tissue evidence="14">Head and thorax</tissue>
    </source>
</reference>
<evidence type="ECO:0000256" key="8">
    <source>
        <dbReference type="ARBA" id="ARBA00022982"/>
    </source>
</evidence>
<dbReference type="GO" id="GO:0005743">
    <property type="term" value="C:mitochondrial inner membrane"/>
    <property type="evidence" value="ECO:0007669"/>
    <property type="project" value="UniProtKB-SubCell"/>
</dbReference>
<organism evidence="14 15">
    <name type="scientific">Vespula squamosa</name>
    <name type="common">Southern yellow jacket</name>
    <name type="synonym">Wasp</name>
    <dbReference type="NCBI Taxonomy" id="30214"/>
    <lineage>
        <taxon>Eukaryota</taxon>
        <taxon>Metazoa</taxon>
        <taxon>Ecdysozoa</taxon>
        <taxon>Arthropoda</taxon>
        <taxon>Hexapoda</taxon>
        <taxon>Insecta</taxon>
        <taxon>Pterygota</taxon>
        <taxon>Neoptera</taxon>
        <taxon>Endopterygota</taxon>
        <taxon>Hymenoptera</taxon>
        <taxon>Apocrita</taxon>
        <taxon>Aculeata</taxon>
        <taxon>Vespoidea</taxon>
        <taxon>Vespidae</taxon>
        <taxon>Vespinae</taxon>
        <taxon>Vespula</taxon>
    </lineage>
</organism>
<keyword evidence="9 13" id="KW-1133">Transmembrane helix</keyword>
<sequence>MPDFSAIGLIFAIYPRGSRNSSVLGSNTGASGGIENSKSESARSQAMSWYQCCVSVEFQQIFFKMGLKFGNLYKLRGIVYFRLSPHEQKAFKGFISEGVPNTIRRFHSSVYRYLPIFAFNYLVYLWALETHHKHSRKNHDLYKDDV</sequence>
<dbReference type="PANTHER" id="PTHR12119:SF2">
    <property type="entry name" value="CYTOCHROME B-C1 COMPLEX SUBUNIT 8"/>
    <property type="match status" value="1"/>
</dbReference>
<evidence type="ECO:0000256" key="12">
    <source>
        <dbReference type="ARBA" id="ARBA00047105"/>
    </source>
</evidence>
<dbReference type="Proteomes" id="UP001607302">
    <property type="component" value="Unassembled WGS sequence"/>
</dbReference>
<comment type="subunit">
    <text evidence="12 13">Component of the ubiquinol-cytochrome c oxidoreductase (cytochrome b-c1 complex, complex III, CIII), a multisubunit enzyme composed of 11 subunits. The complex is composed of 3 respiratory subunits cytochrome b, cytochrome c1 and Rieske protein UQCRFS1, 2 core protein subunits UQCRC1/QCR1 and UQCRC2/QCR2, and 6 low-molecular weight protein subunits UQCRH/QCR6, UQCRB/QCR7, UQCRQ/QCR8, UQCR10/QCR9, UQCR11/QCR10 and subunit 9, the cleavage product of Rieske protein UQCRFS1. The complex exists as an obligatory dimer and forms supercomplexes (SCs) in the inner mitochondrial membrane with NADH-ubiquinone oxidoreductase (complex I, CI) and cytochrome c oxidase (complex IV, CIV), resulting in different assemblies (supercomplex SCI(1)III(2)IV(1) and megacomplex MCI(2)III(2)IV(2)). Interacts with UQCC6.</text>
</comment>
<dbReference type="GO" id="GO:0045275">
    <property type="term" value="C:respiratory chain complex III"/>
    <property type="evidence" value="ECO:0007669"/>
    <property type="project" value="UniProtKB-UniRule"/>
</dbReference>
<dbReference type="PANTHER" id="PTHR12119">
    <property type="entry name" value="UBIQUINOL-CYTOCHROME C REDUCTASE COMPLEX UBIQUINONE-BINDING PROTEIN QP-C"/>
    <property type="match status" value="1"/>
</dbReference>
<comment type="similarity">
    <text evidence="2 13">Belongs to the UQCRQ/QCR8 family.</text>
</comment>